<comment type="subcellular location">
    <subcellularLocation>
        <location evidence="1">Cell envelope</location>
    </subcellularLocation>
</comment>
<proteinExistence type="inferred from homology"/>
<sequence length="577" mass="63428">MTMRKISKTFGVITTSALLSAGLAACGTNATSPPAAVSKAGHITKGGTIVDALGPLISINWYNPLRPNADNSLYDAWAASLMYKGLFHIASNGTIDYARSIASGIHWNKTGTVYTITMNKKWHWSDGTPVTAQDVLFTWHLIKAASSPNAPAPWPYSGAGSGGIPTLIRSVTVLNSHAFQVTLTQPVNQIWFEYNGLADLLPLPAQSWNQYPNNVNRELTYLANNADNVSFFHVVDGPFRIVNAVQNNSWTFVPNIHYDGHKPYINKLILAYETSETSEVNGLKTGTIQVGYLPLSMYSIRQQLPQDKLYTAYTYSIARNPLNFRSPQVGSILRQLPVRQALQMGIDQPAIIKTLYHGMGVLGTGPVPLHPPTFLAPQLTQPIYPFNINAGKALLEKNGWHLVNGVMTNQQGQKLVFNMQFAAGSNTTLDMAQLMQQDWAKEGIKVSLTPVEFVQMLQYHAQPSKWEIQTGLNWSYGGSYPTGGGMYESGGGYNFYGYSNSEMNKLIAATHQPQPSPQAAQQALDAYQVFAAKQLPNLWMPMPEDLGEVAQNVHGVKQSANNFTNAISPQYWWISPS</sequence>
<keyword evidence="3" id="KW-0813">Transport</keyword>
<reference evidence="7 8" key="1">
    <citation type="journal article" date="2019" name="Sci. Rep.">
        <title>Sulfobacillus thermotolerans: new insights into resistance and metabolic capacities of acidophilic chemolithotrophs.</title>
        <authorList>
            <person name="Panyushkina A.E."/>
            <person name="Babenko V.V."/>
            <person name="Nikitina A.S."/>
            <person name="Selezneva O.V."/>
            <person name="Tsaplina I.A."/>
            <person name="Letarova M.A."/>
            <person name="Kostryukova E.S."/>
            <person name="Letarov A.V."/>
        </authorList>
    </citation>
    <scope>NUCLEOTIDE SEQUENCE [LARGE SCALE GENOMIC DNA]</scope>
    <source>
        <strain evidence="7 8">Kr1</strain>
    </source>
</reference>
<protein>
    <recommendedName>
        <fullName evidence="6">Solute-binding protein family 5 domain-containing protein</fullName>
    </recommendedName>
</protein>
<dbReference type="PIRSF" id="PIRSF002741">
    <property type="entry name" value="MppA"/>
    <property type="match status" value="1"/>
</dbReference>
<dbReference type="SUPFAM" id="SSF53850">
    <property type="entry name" value="Periplasmic binding protein-like II"/>
    <property type="match status" value="1"/>
</dbReference>
<feature type="domain" description="Solute-binding protein family 5" evidence="6">
    <location>
        <begin position="101"/>
        <end position="483"/>
    </location>
</feature>
<evidence type="ECO:0000256" key="3">
    <source>
        <dbReference type="ARBA" id="ARBA00022448"/>
    </source>
</evidence>
<evidence type="ECO:0000256" key="2">
    <source>
        <dbReference type="ARBA" id="ARBA00005695"/>
    </source>
</evidence>
<dbReference type="Proteomes" id="UP000325292">
    <property type="component" value="Chromosome"/>
</dbReference>
<dbReference type="EMBL" id="CP019454">
    <property type="protein sequence ID" value="AUW94297.1"/>
    <property type="molecule type" value="Genomic_DNA"/>
</dbReference>
<dbReference type="PROSITE" id="PS51257">
    <property type="entry name" value="PROKAR_LIPOPROTEIN"/>
    <property type="match status" value="1"/>
</dbReference>
<keyword evidence="4 5" id="KW-0732">Signal</keyword>
<dbReference type="PANTHER" id="PTHR30290:SF10">
    <property type="entry name" value="PERIPLASMIC OLIGOPEPTIDE-BINDING PROTEIN-RELATED"/>
    <property type="match status" value="1"/>
</dbReference>
<evidence type="ECO:0000259" key="6">
    <source>
        <dbReference type="Pfam" id="PF00496"/>
    </source>
</evidence>
<dbReference type="PANTHER" id="PTHR30290">
    <property type="entry name" value="PERIPLASMIC BINDING COMPONENT OF ABC TRANSPORTER"/>
    <property type="match status" value="1"/>
</dbReference>
<feature type="signal peptide" evidence="5">
    <location>
        <begin position="1"/>
        <end position="21"/>
    </location>
</feature>
<dbReference type="CDD" id="cd08513">
    <property type="entry name" value="PBP2_thermophilic_Hb8_like"/>
    <property type="match status" value="1"/>
</dbReference>
<evidence type="ECO:0000313" key="8">
    <source>
        <dbReference type="Proteomes" id="UP000325292"/>
    </source>
</evidence>
<evidence type="ECO:0000256" key="1">
    <source>
        <dbReference type="ARBA" id="ARBA00004196"/>
    </source>
</evidence>
<feature type="chain" id="PRO_5047197805" description="Solute-binding protein family 5 domain-containing protein" evidence="5">
    <location>
        <begin position="22"/>
        <end position="577"/>
    </location>
</feature>
<name>A0ABM6RS74_9FIRM</name>
<dbReference type="Gene3D" id="3.40.190.10">
    <property type="entry name" value="Periplasmic binding protein-like II"/>
    <property type="match status" value="1"/>
</dbReference>
<organism evidence="7 8">
    <name type="scientific">Sulfobacillus thermotolerans</name>
    <dbReference type="NCBI Taxonomy" id="338644"/>
    <lineage>
        <taxon>Bacteria</taxon>
        <taxon>Bacillati</taxon>
        <taxon>Bacillota</taxon>
        <taxon>Clostridia</taxon>
        <taxon>Eubacteriales</taxon>
        <taxon>Clostridiales Family XVII. Incertae Sedis</taxon>
        <taxon>Sulfobacillus</taxon>
    </lineage>
</organism>
<dbReference type="Pfam" id="PF00496">
    <property type="entry name" value="SBP_bac_5"/>
    <property type="match status" value="1"/>
</dbReference>
<comment type="similarity">
    <text evidence="2">Belongs to the bacterial solute-binding protein 5 family.</text>
</comment>
<dbReference type="InterPro" id="IPR030678">
    <property type="entry name" value="Peptide/Ni-bd"/>
</dbReference>
<accession>A0ABM6RS74</accession>
<dbReference type="Gene3D" id="3.10.105.10">
    <property type="entry name" value="Dipeptide-binding Protein, Domain 3"/>
    <property type="match status" value="1"/>
</dbReference>
<evidence type="ECO:0000313" key="7">
    <source>
        <dbReference type="EMBL" id="AUW94297.1"/>
    </source>
</evidence>
<dbReference type="InterPro" id="IPR039424">
    <property type="entry name" value="SBP_5"/>
</dbReference>
<dbReference type="InterPro" id="IPR000914">
    <property type="entry name" value="SBP_5_dom"/>
</dbReference>
<gene>
    <name evidence="7" type="ORF">BXT84_10410</name>
</gene>
<keyword evidence="8" id="KW-1185">Reference proteome</keyword>
<evidence type="ECO:0000256" key="5">
    <source>
        <dbReference type="SAM" id="SignalP"/>
    </source>
</evidence>
<evidence type="ECO:0000256" key="4">
    <source>
        <dbReference type="ARBA" id="ARBA00022729"/>
    </source>
</evidence>